<evidence type="ECO:0000313" key="6">
    <source>
        <dbReference type="EMBL" id="CAH3112095.1"/>
    </source>
</evidence>
<dbReference type="InterPro" id="IPR050738">
    <property type="entry name" value="Sulfatase"/>
</dbReference>
<comment type="cofactor">
    <cofactor evidence="1">
        <name>Ca(2+)</name>
        <dbReference type="ChEBI" id="CHEBI:29108"/>
    </cofactor>
</comment>
<dbReference type="InterPro" id="IPR017850">
    <property type="entry name" value="Alkaline_phosphatase_core_sf"/>
</dbReference>
<evidence type="ECO:0000256" key="1">
    <source>
        <dbReference type="ARBA" id="ARBA00001913"/>
    </source>
</evidence>
<comment type="caution">
    <text evidence="6">The sequence shown here is derived from an EMBL/GenBank/DDBJ whole genome shotgun (WGS) entry which is preliminary data.</text>
</comment>
<evidence type="ECO:0000256" key="3">
    <source>
        <dbReference type="SAM" id="Phobius"/>
    </source>
</evidence>
<feature type="transmembrane region" description="Helical" evidence="3">
    <location>
        <begin position="208"/>
        <end position="229"/>
    </location>
</feature>
<dbReference type="EMBL" id="CALNXK010000024">
    <property type="protein sequence ID" value="CAH3112095.1"/>
    <property type="molecule type" value="Genomic_DNA"/>
</dbReference>
<dbReference type="Gene3D" id="3.40.720.10">
    <property type="entry name" value="Alkaline Phosphatase, subunit A"/>
    <property type="match status" value="1"/>
</dbReference>
<sequence>MAASTSFFLLSVCFSCKTALSENPNIIIFLTDNLSFRDLSIYGNNSQQTPNIDRLAREGVLFSRWYSQSSRISSLASILTGLLPPRNGMIKSKFLSFKEIPSLASTGGLPNSEITLGKVLKAKGYSTSFVGLWGLGVGRNGEYLPLNHGFDYWYGVPSAHKEHCTNNYRAASDSQYTWESVFSFFSPMLYVLPIVAFIVWYNGYSINMVTVFIIIIAFIFYTSVLHDVIHYTMDVIQIRSCVLYKNNNIIEQPYTLENLTLRFTRSAVSFLEESSVSSKPFFLFVSFMNLNQPVFASQLFSNGSKSSYSDALREVDWSIGRIVRTVRERRVDNNTIVIFTSATGHYVDETCDSSTPSENEDEETLCSKGIDKNDVWEQTICVPAVITWLGHITPNQIIKTPVTIMDIMPTVLELLNHSADALQSDGKSLLPVLFNTSAESQHEYIFHYVEVTKPSAITRGSYKVVYTDIKDDGTVESFDPPLLFNVEVDPKEKTPLPNTEYRELLANISDALLQHMSSRRNKWLSQLDSRIIPFWFPCANFPHCFQKSDETSDFSDLFHL</sequence>
<accession>A0ABN8NLB9</accession>
<feature type="transmembrane region" description="Helical" evidence="3">
    <location>
        <begin position="181"/>
        <end position="201"/>
    </location>
</feature>
<dbReference type="Gene3D" id="3.30.1120.10">
    <property type="match status" value="1"/>
</dbReference>
<name>A0ABN8NLB9_9CNID</name>
<dbReference type="Gene3D" id="1.10.287.550">
    <property type="entry name" value="Helix hairpin bin"/>
    <property type="match status" value="1"/>
</dbReference>
<evidence type="ECO:0000259" key="5">
    <source>
        <dbReference type="Pfam" id="PF00884"/>
    </source>
</evidence>
<evidence type="ECO:0000256" key="4">
    <source>
        <dbReference type="SAM" id="SignalP"/>
    </source>
</evidence>
<protein>
    <recommendedName>
        <fullName evidence="5">Sulfatase N-terminal domain-containing protein</fullName>
    </recommendedName>
</protein>
<dbReference type="Proteomes" id="UP001159405">
    <property type="component" value="Unassembled WGS sequence"/>
</dbReference>
<feature type="chain" id="PRO_5046885007" description="Sulfatase N-terminal domain-containing protein" evidence="4">
    <location>
        <begin position="22"/>
        <end position="560"/>
    </location>
</feature>
<keyword evidence="4" id="KW-0732">Signal</keyword>
<reference evidence="6 7" key="1">
    <citation type="submission" date="2022-05" db="EMBL/GenBank/DDBJ databases">
        <authorList>
            <consortium name="Genoscope - CEA"/>
            <person name="William W."/>
        </authorList>
    </citation>
    <scope>NUCLEOTIDE SEQUENCE [LARGE SCALE GENOMIC DNA]</scope>
</reference>
<organism evidence="6 7">
    <name type="scientific">Porites lobata</name>
    <dbReference type="NCBI Taxonomy" id="104759"/>
    <lineage>
        <taxon>Eukaryota</taxon>
        <taxon>Metazoa</taxon>
        <taxon>Cnidaria</taxon>
        <taxon>Anthozoa</taxon>
        <taxon>Hexacorallia</taxon>
        <taxon>Scleractinia</taxon>
        <taxon>Fungiina</taxon>
        <taxon>Poritidae</taxon>
        <taxon>Porites</taxon>
    </lineage>
</organism>
<proteinExistence type="inferred from homology"/>
<gene>
    <name evidence="6" type="ORF">PLOB_00020417</name>
</gene>
<keyword evidence="3" id="KW-1133">Transmembrane helix</keyword>
<dbReference type="Pfam" id="PF14707">
    <property type="entry name" value="Sulfatase_C"/>
    <property type="match status" value="1"/>
</dbReference>
<keyword evidence="7" id="KW-1185">Reference proteome</keyword>
<comment type="similarity">
    <text evidence="2">Belongs to the sulfatase family.</text>
</comment>
<keyword evidence="3" id="KW-0472">Membrane</keyword>
<evidence type="ECO:0000256" key="2">
    <source>
        <dbReference type="ARBA" id="ARBA00008779"/>
    </source>
</evidence>
<evidence type="ECO:0000313" key="7">
    <source>
        <dbReference type="Proteomes" id="UP001159405"/>
    </source>
</evidence>
<feature type="signal peptide" evidence="4">
    <location>
        <begin position="1"/>
        <end position="21"/>
    </location>
</feature>
<dbReference type="SUPFAM" id="SSF53649">
    <property type="entry name" value="Alkaline phosphatase-like"/>
    <property type="match status" value="1"/>
</dbReference>
<dbReference type="PANTHER" id="PTHR42693">
    <property type="entry name" value="ARYLSULFATASE FAMILY MEMBER"/>
    <property type="match status" value="1"/>
</dbReference>
<feature type="domain" description="Sulfatase N-terminal" evidence="5">
    <location>
        <begin position="24"/>
        <end position="416"/>
    </location>
</feature>
<dbReference type="Pfam" id="PF00884">
    <property type="entry name" value="Sulfatase"/>
    <property type="match status" value="1"/>
</dbReference>
<keyword evidence="3" id="KW-0812">Transmembrane</keyword>
<dbReference type="InterPro" id="IPR000917">
    <property type="entry name" value="Sulfatase_N"/>
</dbReference>
<dbReference type="PANTHER" id="PTHR42693:SF11">
    <property type="entry name" value="ARYLSULFATASE A"/>
    <property type="match status" value="1"/>
</dbReference>